<dbReference type="InterPro" id="IPR005162">
    <property type="entry name" value="Retrotrans_gag_dom"/>
</dbReference>
<organism evidence="2 3">
    <name type="scientific">Cajanus cajan</name>
    <name type="common">Pigeon pea</name>
    <name type="synonym">Cajanus indicus</name>
    <dbReference type="NCBI Taxonomy" id="3821"/>
    <lineage>
        <taxon>Eukaryota</taxon>
        <taxon>Viridiplantae</taxon>
        <taxon>Streptophyta</taxon>
        <taxon>Embryophyta</taxon>
        <taxon>Tracheophyta</taxon>
        <taxon>Spermatophyta</taxon>
        <taxon>Magnoliopsida</taxon>
        <taxon>eudicotyledons</taxon>
        <taxon>Gunneridae</taxon>
        <taxon>Pentapetalae</taxon>
        <taxon>rosids</taxon>
        <taxon>fabids</taxon>
        <taxon>Fabales</taxon>
        <taxon>Fabaceae</taxon>
        <taxon>Papilionoideae</taxon>
        <taxon>50 kb inversion clade</taxon>
        <taxon>NPAAA clade</taxon>
        <taxon>indigoferoid/millettioid clade</taxon>
        <taxon>Phaseoleae</taxon>
        <taxon>Cajanus</taxon>
    </lineage>
</organism>
<dbReference type="Proteomes" id="UP000075243">
    <property type="component" value="Unassembled WGS sequence"/>
</dbReference>
<reference evidence="2" key="1">
    <citation type="journal article" date="2012" name="Nat. Biotechnol.">
        <title>Draft genome sequence of pigeonpea (Cajanus cajan), an orphan legume crop of resource-poor farmers.</title>
        <authorList>
            <person name="Varshney R.K."/>
            <person name="Chen W."/>
            <person name="Li Y."/>
            <person name="Bharti A.K."/>
            <person name="Saxena R.K."/>
            <person name="Schlueter J.A."/>
            <person name="Donoghue M.T."/>
            <person name="Azam S."/>
            <person name="Fan G."/>
            <person name="Whaley A.M."/>
            <person name="Farmer A.D."/>
            <person name="Sheridan J."/>
            <person name="Iwata A."/>
            <person name="Tuteja R."/>
            <person name="Penmetsa R.V."/>
            <person name="Wu W."/>
            <person name="Upadhyaya H.D."/>
            <person name="Yang S.P."/>
            <person name="Shah T."/>
            <person name="Saxena K.B."/>
            <person name="Michael T."/>
            <person name="McCombie W.R."/>
            <person name="Yang B."/>
            <person name="Zhang G."/>
            <person name="Yang H."/>
            <person name="Wang J."/>
            <person name="Spillane C."/>
            <person name="Cook D.R."/>
            <person name="May G.D."/>
            <person name="Xu X."/>
            <person name="Jackson S.A."/>
        </authorList>
    </citation>
    <scope>NUCLEOTIDE SEQUENCE [LARGE SCALE GENOMIC DNA]</scope>
</reference>
<dbReference type="EMBL" id="KQ484126">
    <property type="protein sequence ID" value="KYP37224.1"/>
    <property type="molecule type" value="Genomic_DNA"/>
</dbReference>
<protein>
    <recommendedName>
        <fullName evidence="1">Retrotransposon gag domain-containing protein</fullName>
    </recommendedName>
</protein>
<dbReference type="OMA" id="VANFISC"/>
<dbReference type="Pfam" id="PF03732">
    <property type="entry name" value="Retrotrans_gag"/>
    <property type="match status" value="1"/>
</dbReference>
<evidence type="ECO:0000313" key="3">
    <source>
        <dbReference type="Proteomes" id="UP000075243"/>
    </source>
</evidence>
<accession>A0A151R3Q9</accession>
<dbReference type="PANTHER" id="PTHR33223:SF10">
    <property type="entry name" value="AMINOTRANSFERASE-LIKE PLANT MOBILE DOMAIN-CONTAINING PROTEIN"/>
    <property type="match status" value="1"/>
</dbReference>
<evidence type="ECO:0000259" key="1">
    <source>
        <dbReference type="Pfam" id="PF03732"/>
    </source>
</evidence>
<proteinExistence type="predicted"/>
<feature type="domain" description="Retrotransposon gag" evidence="1">
    <location>
        <begin position="47"/>
        <end position="136"/>
    </location>
</feature>
<keyword evidence="3" id="KW-1185">Reference proteome</keyword>
<evidence type="ECO:0000313" key="2">
    <source>
        <dbReference type="EMBL" id="KYP37224.1"/>
    </source>
</evidence>
<name>A0A151R3Q9_CAJCA</name>
<dbReference type="AlphaFoldDB" id="A0A151R3Q9"/>
<gene>
    <name evidence="2" type="ORF">KK1_041595</name>
</gene>
<dbReference type="Gramene" id="C.cajan_40739.t">
    <property type="protein sequence ID" value="C.cajan_40739.t.cds1"/>
    <property type="gene ID" value="C.cajan_40739"/>
</dbReference>
<sequence length="156" mass="17809">MEVPLPPAWKPLNIERYDGTTDLDEHIVAFITQINLYTNDDAIICRVFPTSLKGAALSWYTQLPPRSVDNFNTLMRLFSAQYATSRPHHITSAALSNLRQQDDESLRHFMERFANVSIKIRNLNPEVALHSMLMALKPGPFVDSLCRHQPTSMDEL</sequence>
<dbReference type="PANTHER" id="PTHR33223">
    <property type="entry name" value="CCHC-TYPE DOMAIN-CONTAINING PROTEIN"/>
    <property type="match status" value="1"/>
</dbReference>